<keyword evidence="3" id="KW-1133">Transmembrane helix</keyword>
<evidence type="ECO:0000256" key="2">
    <source>
        <dbReference type="SAM" id="MobiDB-lite"/>
    </source>
</evidence>
<organism evidence="5 6">
    <name type="scientific">Sphaerobacter thermophilus (strain ATCC 49802 / DSM 20745 / KCCM 41009 / NCIMB 13125 / S 6022)</name>
    <dbReference type="NCBI Taxonomy" id="479434"/>
    <lineage>
        <taxon>Bacteria</taxon>
        <taxon>Pseudomonadati</taxon>
        <taxon>Thermomicrobiota</taxon>
        <taxon>Thermomicrobia</taxon>
        <taxon>Sphaerobacterales</taxon>
        <taxon>Sphaerobacterineae</taxon>
        <taxon>Sphaerobacteraceae</taxon>
        <taxon>Sphaerobacter</taxon>
    </lineage>
</organism>
<reference evidence="5 6" key="2">
    <citation type="journal article" date="2010" name="Stand. Genomic Sci.">
        <title>Complete genome sequence of Desulfohalobium retbaense type strain (HR(100)).</title>
        <authorList>
            <person name="Spring S."/>
            <person name="Nolan M."/>
            <person name="Lapidus A."/>
            <person name="Glavina Del Rio T."/>
            <person name="Copeland A."/>
            <person name="Tice H."/>
            <person name="Cheng J.F."/>
            <person name="Lucas S."/>
            <person name="Land M."/>
            <person name="Chen F."/>
            <person name="Bruce D."/>
            <person name="Goodwin L."/>
            <person name="Pitluck S."/>
            <person name="Ivanova N."/>
            <person name="Mavromatis K."/>
            <person name="Mikhailova N."/>
            <person name="Pati A."/>
            <person name="Chen A."/>
            <person name="Palaniappan K."/>
            <person name="Hauser L."/>
            <person name="Chang Y.J."/>
            <person name="Jeffries C.D."/>
            <person name="Munk C."/>
            <person name="Kiss H."/>
            <person name="Chain P."/>
            <person name="Han C."/>
            <person name="Brettin T."/>
            <person name="Detter J.C."/>
            <person name="Schuler E."/>
            <person name="Goker M."/>
            <person name="Rohde M."/>
            <person name="Bristow J."/>
            <person name="Eisen J.A."/>
            <person name="Markowitz V."/>
            <person name="Hugenholtz P."/>
            <person name="Kyrpides N.C."/>
            <person name="Klenk H.P."/>
        </authorList>
    </citation>
    <scope>NUCLEOTIDE SEQUENCE [LARGE SCALE GENOMIC DNA]</scope>
    <source>
        <strain evidence="6">ATCC 49802 / DSM 20745 / S 6022</strain>
    </source>
</reference>
<gene>
    <name evidence="5" type="ordered locus">Sthe_0211</name>
</gene>
<dbReference type="InterPro" id="IPR023393">
    <property type="entry name" value="START-like_dom_sf"/>
</dbReference>
<name>D1C6B2_SPHTD</name>
<evidence type="ECO:0000259" key="4">
    <source>
        <dbReference type="Pfam" id="PF03364"/>
    </source>
</evidence>
<evidence type="ECO:0000256" key="1">
    <source>
        <dbReference type="ARBA" id="ARBA00008918"/>
    </source>
</evidence>
<dbReference type="RefSeq" id="WP_012870698.1">
    <property type="nucleotide sequence ID" value="NC_013523.1"/>
</dbReference>
<dbReference type="Proteomes" id="UP000002027">
    <property type="component" value="Chromosome 1"/>
</dbReference>
<accession>D1C6B2</accession>
<feature type="compositionally biased region" description="Polar residues" evidence="2">
    <location>
        <begin position="1"/>
        <end position="16"/>
    </location>
</feature>
<feature type="transmembrane region" description="Helical" evidence="3">
    <location>
        <begin position="20"/>
        <end position="38"/>
    </location>
</feature>
<dbReference type="CDD" id="cd07817">
    <property type="entry name" value="SRPBCC_8"/>
    <property type="match status" value="1"/>
</dbReference>
<comment type="similarity">
    <text evidence="1">Belongs to the ribosome association toxin RatA family.</text>
</comment>
<keyword evidence="3" id="KW-0812">Transmembrane</keyword>
<protein>
    <submittedName>
        <fullName evidence="5">Cyclase/dehydrase</fullName>
    </submittedName>
</protein>
<proteinExistence type="inferred from homology"/>
<dbReference type="eggNOG" id="COG5637">
    <property type="taxonomic scope" value="Bacteria"/>
</dbReference>
<dbReference type="Pfam" id="PF03364">
    <property type="entry name" value="Polyketide_cyc"/>
    <property type="match status" value="1"/>
</dbReference>
<dbReference type="PANTHER" id="PTHR33824">
    <property type="entry name" value="POLYKETIDE CYCLASE/DEHYDRASE AND LIPID TRANSPORT SUPERFAMILY PROTEIN"/>
    <property type="match status" value="1"/>
</dbReference>
<dbReference type="AlphaFoldDB" id="D1C6B2"/>
<reference evidence="6" key="1">
    <citation type="submission" date="2009-11" db="EMBL/GenBank/DDBJ databases">
        <title>The complete chromosome 1 of Sphaerobacter thermophilus DSM 20745.</title>
        <authorList>
            <person name="Lucas S."/>
            <person name="Copeland A."/>
            <person name="Lapidus A."/>
            <person name="Glavina del Rio T."/>
            <person name="Dalin E."/>
            <person name="Tice H."/>
            <person name="Bruce D."/>
            <person name="Goodwin L."/>
            <person name="Pitluck S."/>
            <person name="Kyrpides N."/>
            <person name="Mavromatis K."/>
            <person name="Ivanova N."/>
            <person name="Mikhailova N."/>
            <person name="LaButti K.M."/>
            <person name="Clum A."/>
            <person name="Sun H.I."/>
            <person name="Brettin T."/>
            <person name="Detter J.C."/>
            <person name="Han C."/>
            <person name="Larimer F."/>
            <person name="Land M."/>
            <person name="Hauser L."/>
            <person name="Markowitz V."/>
            <person name="Cheng J.F."/>
            <person name="Hugenholtz P."/>
            <person name="Woyke T."/>
            <person name="Wu D."/>
            <person name="Steenblock K."/>
            <person name="Schneider S."/>
            <person name="Pukall R."/>
            <person name="Goeker M."/>
            <person name="Klenk H.P."/>
            <person name="Eisen J.A."/>
        </authorList>
    </citation>
    <scope>NUCLEOTIDE SEQUENCE [LARGE SCALE GENOMIC DNA]</scope>
    <source>
        <strain evidence="6">ATCC 49802 / DSM 20745 / S 6022</strain>
    </source>
</reference>
<evidence type="ECO:0000313" key="5">
    <source>
        <dbReference type="EMBL" id="ACZ37650.1"/>
    </source>
</evidence>
<dbReference type="SUPFAM" id="SSF55961">
    <property type="entry name" value="Bet v1-like"/>
    <property type="match status" value="1"/>
</dbReference>
<feature type="region of interest" description="Disordered" evidence="2">
    <location>
        <begin position="1"/>
        <end position="20"/>
    </location>
</feature>
<sequence>MTEQQQPAGNGRQTPGSEMGVPSWLPPVIVGVLALGILRRRTLRRLLATGAAAAVAYRVADQSGLVTRLRFGRGPTPLTVTRSVTIARPRQEVYAFWRDFTNLPRFMHDLESVEVTGERTSRWVARGPRGSQRAWDVEVTEDRPGEVIAWQSVEGAPVWSRGTVRFHDAPGGNGTEVHLTLATLSAGTFGLLSGPPPAQQVQEDLRRAKQLIETGNITTTEGQPTGPGGGTQQVERIASILRRIAAAVERARDRRSPGETTTATP</sequence>
<dbReference type="InParanoid" id="D1C6B2"/>
<dbReference type="EMBL" id="CP001823">
    <property type="protein sequence ID" value="ACZ37650.1"/>
    <property type="molecule type" value="Genomic_DNA"/>
</dbReference>
<keyword evidence="6" id="KW-1185">Reference proteome</keyword>
<dbReference type="PANTHER" id="PTHR33824:SF7">
    <property type="entry name" value="POLYKETIDE CYCLASE_DEHYDRASE AND LIPID TRANSPORT SUPERFAMILY PROTEIN"/>
    <property type="match status" value="1"/>
</dbReference>
<feature type="domain" description="Coenzyme Q-binding protein COQ10 START" evidence="4">
    <location>
        <begin position="86"/>
        <end position="182"/>
    </location>
</feature>
<evidence type="ECO:0000256" key="3">
    <source>
        <dbReference type="SAM" id="Phobius"/>
    </source>
</evidence>
<dbReference type="STRING" id="479434.Sthe_0211"/>
<dbReference type="KEGG" id="sti:Sthe_0211"/>
<keyword evidence="3" id="KW-0472">Membrane</keyword>
<dbReference type="HOGENOM" id="CLU_079860_0_0_0"/>
<dbReference type="InterPro" id="IPR005031">
    <property type="entry name" value="COQ10_START"/>
</dbReference>
<evidence type="ECO:0000313" key="6">
    <source>
        <dbReference type="Proteomes" id="UP000002027"/>
    </source>
</evidence>
<dbReference type="InterPro" id="IPR047137">
    <property type="entry name" value="ORF3"/>
</dbReference>
<dbReference type="Gene3D" id="3.30.530.20">
    <property type="match status" value="1"/>
</dbReference>